<reference evidence="2 3" key="1">
    <citation type="journal article" date="2019" name="BMC Genomics">
        <title>Chromosome level assembly and comparative genome analysis confirm lager-brewing yeasts originated from a single hybridization.</title>
        <authorList>
            <person name="Salazar A.N."/>
            <person name="Gorter de Vries A.R."/>
            <person name="van den Broek M."/>
            <person name="Brouwers N."/>
            <person name="de la Torre Cortes P."/>
            <person name="Kuijpers N.G.A."/>
            <person name="Daran J.G."/>
            <person name="Abeel T."/>
        </authorList>
    </citation>
    <scope>NUCLEOTIDE SEQUENCE [LARGE SCALE GENOMIC DNA]</scope>
    <source>
        <strain evidence="2 3">CBS 1483</strain>
    </source>
</reference>
<evidence type="ECO:0000313" key="3">
    <source>
        <dbReference type="Proteomes" id="UP000501346"/>
    </source>
</evidence>
<feature type="region of interest" description="Disordered" evidence="1">
    <location>
        <begin position="595"/>
        <end position="634"/>
    </location>
</feature>
<dbReference type="OrthoDB" id="4067996at2759"/>
<proteinExistence type="predicted"/>
<feature type="compositionally biased region" description="Polar residues" evidence="1">
    <location>
        <begin position="1"/>
        <end position="17"/>
    </location>
</feature>
<dbReference type="Proteomes" id="UP000501346">
    <property type="component" value="Chromosome ScIV"/>
</dbReference>
<feature type="compositionally biased region" description="Polar residues" evidence="1">
    <location>
        <begin position="410"/>
        <end position="429"/>
    </location>
</feature>
<feature type="compositionally biased region" description="Polar residues" evidence="1">
    <location>
        <begin position="305"/>
        <end position="323"/>
    </location>
</feature>
<sequence>MSENTTAPSDNITNEQRLPSGPKDDVDTLALTSAQNQANSLRKLDTDANAKALPSITDIPVSDDSDIKRQVGSGFGSNPLHIKDSEAFPHSSIEALKEGMDKVTKQCNDLKTALLSKDTSLTDSVQDLFNSLKVLSHNQSVLENKLDDVMKNQVNTDILVNNLNERLNKLSTMLQNTSKVNHSNLLIENSSNNTSSQHNTSSSRRGPGRPRKDASTSTMNKLVSNAASVNLKSASNQGAPLSPVNITLPTAVVQTSKSKRYFVEPSTKQESLLLSAPSSSRDDADMSLTSVPQRTNNENGKERPSTANSSSITPTPVTPNNLIQIKRKRGRPPKKRTVETMISNSTDTIDKSDASNRIKNEIPINSLLPSSKFHQIPSSPSNPVSQPAPVRTSRSATQEIDIKSLELASPISTNGDPNAEDSNTTDTVHNNVEGKVNVEENKTEKEKIITIKSSSENSGNNTTNNNNTDNVIKFSANSDINSDIRRLMVNDQFSLSYDASGNITVKLPPVSSPAGATAAAAAAVTSEMNRQQRELDKRRDSREKMLVNMKYNDRDKAKSFMESNKKLLKAMKEEERRKRMTSIIHDNHLNLNLNEISTRSKIKSAEKPTTKGSSMSPKPRSASISGISDHQQEGYQPLEQEKLVDIDNEGSNANSDSLKMGLTISAADTVHKVGIQSMLNSGEEAITKENAEYERKTPGDEETTTFVPLENSQPLDTIRKRTAGDDGALDQTENTSISPKKRRTEDHIKGEEDEGERGVGNSGTLATVENVSGDISADLSKNTPSIHNDTESANDSSNGNGNLGLGTESRNTLLTATPIELICREGFFYRRDIPDVPITTGAYLEFKFKAKEEELINSSINEEDYAAKSKHEKMNAHFFKPDIQEETELAFEILSKTTLTEKYVNSLEYFLMEFRWENKLVGLGLKLRESKRTWQRRKALFALFEFWRDQSRDKRRFHNYTILHAVKEMENYRIFINRSVSWFYNHITLLKMILYDLCDNVTTQWREWMFPHNETLPALGQDGINEDNLNETIDNMLIFDFLDDGSENNQVKYSRIIPPDIR</sequence>
<dbReference type="EMBL" id="CP048985">
    <property type="protein sequence ID" value="QID78816.1"/>
    <property type="molecule type" value="Genomic_DNA"/>
</dbReference>
<feature type="compositionally biased region" description="Basic residues" evidence="1">
    <location>
        <begin position="325"/>
        <end position="335"/>
    </location>
</feature>
<feature type="compositionally biased region" description="Polar residues" evidence="1">
    <location>
        <begin position="287"/>
        <end position="298"/>
    </location>
</feature>
<feature type="region of interest" description="Disordered" evidence="1">
    <location>
        <begin position="362"/>
        <end position="435"/>
    </location>
</feature>
<feature type="region of interest" description="Disordered" evidence="1">
    <location>
        <begin position="188"/>
        <end position="217"/>
    </location>
</feature>
<keyword evidence="3" id="KW-1185">Reference proteome</keyword>
<feature type="compositionally biased region" description="Polar residues" evidence="1">
    <location>
        <begin position="367"/>
        <end position="385"/>
    </location>
</feature>
<feature type="compositionally biased region" description="Polar residues" evidence="1">
    <location>
        <begin position="610"/>
        <end position="629"/>
    </location>
</feature>
<dbReference type="AlphaFoldDB" id="A0A6C1DP66"/>
<feature type="region of interest" description="Disordered" evidence="1">
    <location>
        <begin position="711"/>
        <end position="804"/>
    </location>
</feature>
<feature type="region of interest" description="Disordered" evidence="1">
    <location>
        <begin position="1"/>
        <end position="27"/>
    </location>
</feature>
<evidence type="ECO:0000256" key="1">
    <source>
        <dbReference type="SAM" id="MobiDB-lite"/>
    </source>
</evidence>
<evidence type="ECO:0000313" key="2">
    <source>
        <dbReference type="EMBL" id="QID78816.1"/>
    </source>
</evidence>
<feature type="region of interest" description="Disordered" evidence="1">
    <location>
        <begin position="267"/>
        <end position="336"/>
    </location>
</feature>
<feature type="compositionally biased region" description="Polar residues" evidence="1">
    <location>
        <begin position="267"/>
        <end position="279"/>
    </location>
</feature>
<gene>
    <name evidence="2" type="primary">SUM1_1</name>
    <name evidence="2" type="ORF">GRS66_001041</name>
</gene>
<name>A0A6C1DP66_SACPS</name>
<feature type="compositionally biased region" description="Polar residues" evidence="1">
    <location>
        <begin position="779"/>
        <end position="793"/>
    </location>
</feature>
<protein>
    <submittedName>
        <fullName evidence="2">Suppresor of mar1-1</fullName>
    </submittedName>
</protein>
<accession>A0A6C1DP66</accession>
<organism evidence="2 3">
    <name type="scientific">Saccharomyces pastorianus</name>
    <name type="common">Lager yeast</name>
    <name type="synonym">Saccharomyces cerevisiae x Saccharomyces eubayanus</name>
    <dbReference type="NCBI Taxonomy" id="27292"/>
    <lineage>
        <taxon>Eukaryota</taxon>
        <taxon>Fungi</taxon>
        <taxon>Dikarya</taxon>
        <taxon>Ascomycota</taxon>
        <taxon>Saccharomycotina</taxon>
        <taxon>Saccharomycetes</taxon>
        <taxon>Saccharomycetales</taxon>
        <taxon>Saccharomycetaceae</taxon>
        <taxon>Saccharomyces</taxon>
    </lineage>
</organism>
<feature type="compositionally biased region" description="Low complexity" evidence="1">
    <location>
        <begin position="189"/>
        <end position="205"/>
    </location>
</feature>